<gene>
    <name evidence="3" type="ORF">EZ315_06565</name>
</gene>
<keyword evidence="4" id="KW-1185">Reference proteome</keyword>
<comment type="caution">
    <text evidence="3">The sequence shown here is derived from an EMBL/GenBank/DDBJ whole genome shotgun (WGS) entry which is preliminary data.</text>
</comment>
<dbReference type="EMBL" id="SJSA01000001">
    <property type="protein sequence ID" value="TGG40360.1"/>
    <property type="molecule type" value="Genomic_DNA"/>
</dbReference>
<feature type="domain" description="Putative auto-transporter adhesin head GIN" evidence="2">
    <location>
        <begin position="34"/>
        <end position="203"/>
    </location>
</feature>
<evidence type="ECO:0000256" key="1">
    <source>
        <dbReference type="SAM" id="SignalP"/>
    </source>
</evidence>
<evidence type="ECO:0000259" key="2">
    <source>
        <dbReference type="Pfam" id="PF10988"/>
    </source>
</evidence>
<dbReference type="Pfam" id="PF10988">
    <property type="entry name" value="DUF2807"/>
    <property type="match status" value="1"/>
</dbReference>
<organism evidence="3 4">
    <name type="scientific">Duncaniella freteri</name>
    <dbReference type="NCBI Taxonomy" id="2530391"/>
    <lineage>
        <taxon>Bacteria</taxon>
        <taxon>Pseudomonadati</taxon>
        <taxon>Bacteroidota</taxon>
        <taxon>Bacteroidia</taxon>
        <taxon>Bacteroidales</taxon>
        <taxon>Muribaculaceae</taxon>
        <taxon>Duncaniella</taxon>
    </lineage>
</organism>
<accession>A0A4Z0VAK2</accession>
<evidence type="ECO:0000313" key="4">
    <source>
        <dbReference type="Proteomes" id="UP000297635"/>
    </source>
</evidence>
<keyword evidence="1" id="KW-0732">Signal</keyword>
<proteinExistence type="predicted"/>
<reference evidence="3 4" key="1">
    <citation type="submission" date="2019-02" db="EMBL/GenBank/DDBJ databases">
        <title>Isolation and identification of novel species under the genus Muribaculum.</title>
        <authorList>
            <person name="Miyake S."/>
            <person name="Ding Y."/>
            <person name="Low A."/>
            <person name="Soh M."/>
            <person name="Seedorf H."/>
        </authorList>
    </citation>
    <scope>NUCLEOTIDE SEQUENCE [LARGE SCALE GENOMIC DNA]</scope>
    <source>
        <strain evidence="3 4">TLL-A3</strain>
    </source>
</reference>
<feature type="chain" id="PRO_5021369186" description="Putative auto-transporter adhesin head GIN domain-containing protein" evidence="1">
    <location>
        <begin position="22"/>
        <end position="242"/>
    </location>
</feature>
<evidence type="ECO:0000313" key="3">
    <source>
        <dbReference type="EMBL" id="TGG40360.1"/>
    </source>
</evidence>
<dbReference type="Gene3D" id="2.160.20.120">
    <property type="match status" value="1"/>
</dbReference>
<protein>
    <recommendedName>
        <fullName evidence="2">Putative auto-transporter adhesin head GIN domain-containing protein</fullName>
    </recommendedName>
</protein>
<name>A0A4Z0VAK2_9BACT</name>
<dbReference type="AlphaFoldDB" id="A0A4Z0VAK2"/>
<sequence length="242" mass="25093">MIMKRLSLFLLSALLVLAAFAAERTVHIKGLISGISVSSGIDVLYVPGEAPGHVLVSGPADEIPLVDIKVKKSTLVIGAVEQRVWSKLLNRPGVKHVKVTVYAPAVGNISVSSGAEIKVRNPLALGGRNVKLSASSGGDIELDGGMVCGNCSANASSSGDIEVKGFEAKNLSMNASSGADIEFKAINVRTVKANVSSGANITVKGRADRADMNASSGGDIKIRELVCGMVRENRSSGGKIKR</sequence>
<dbReference type="Proteomes" id="UP000297635">
    <property type="component" value="Unassembled WGS sequence"/>
</dbReference>
<feature type="signal peptide" evidence="1">
    <location>
        <begin position="1"/>
        <end position="21"/>
    </location>
</feature>
<dbReference type="InterPro" id="IPR021255">
    <property type="entry name" value="DUF2807"/>
</dbReference>